<dbReference type="Gene3D" id="2.80.10.50">
    <property type="match status" value="2"/>
</dbReference>
<dbReference type="SMART" id="SM00458">
    <property type="entry name" value="RICIN"/>
    <property type="match status" value="1"/>
</dbReference>
<feature type="signal peptide" evidence="1">
    <location>
        <begin position="1"/>
        <end position="28"/>
    </location>
</feature>
<feature type="domain" description="Ricin B lectin" evidence="2">
    <location>
        <begin position="31"/>
        <end position="159"/>
    </location>
</feature>
<evidence type="ECO:0000313" key="3">
    <source>
        <dbReference type="EMBL" id="WTU44892.1"/>
    </source>
</evidence>
<dbReference type="InterPro" id="IPR000772">
    <property type="entry name" value="Ricin_B_lectin"/>
</dbReference>
<gene>
    <name evidence="3" type="ORF">OHV25_37585</name>
</gene>
<dbReference type="PROSITE" id="PS50231">
    <property type="entry name" value="RICIN_B_LECTIN"/>
    <property type="match status" value="1"/>
</dbReference>
<proteinExistence type="predicted"/>
<accession>A0AAU2H9Y0</accession>
<keyword evidence="1" id="KW-0732">Signal</keyword>
<name>A0AAU2H9Y0_9ACTN</name>
<dbReference type="InterPro" id="IPR035992">
    <property type="entry name" value="Ricin_B-like_lectins"/>
</dbReference>
<dbReference type="CDD" id="cd00161">
    <property type="entry name" value="beta-trefoil_Ricin-like"/>
    <property type="match status" value="1"/>
</dbReference>
<sequence length="161" mass="17664">MKRLLAAALGLATSLAVVSAVPSHPAEAAIQASFEIRNQYNDNCLDVAGANTGSGAAVHMWTCNGGANQHWHWVGDQLRSDLNDKCLDLAGTNPYDGAMVELWDCNFQNNQMWGYNNPYLYSKLNSKYLLMVNNGLGSPVVTQGIPFPPDNRNVKWELRPV</sequence>
<dbReference type="SUPFAM" id="SSF50370">
    <property type="entry name" value="Ricin B-like lectins"/>
    <property type="match status" value="1"/>
</dbReference>
<feature type="chain" id="PRO_5043412685" evidence="1">
    <location>
        <begin position="29"/>
        <end position="161"/>
    </location>
</feature>
<dbReference type="EMBL" id="CP108253">
    <property type="protein sequence ID" value="WTU44892.1"/>
    <property type="molecule type" value="Genomic_DNA"/>
</dbReference>
<organism evidence="3">
    <name type="scientific">Streptomyces sp. NBC_00060</name>
    <dbReference type="NCBI Taxonomy" id="2975636"/>
    <lineage>
        <taxon>Bacteria</taxon>
        <taxon>Bacillati</taxon>
        <taxon>Actinomycetota</taxon>
        <taxon>Actinomycetes</taxon>
        <taxon>Kitasatosporales</taxon>
        <taxon>Streptomycetaceae</taxon>
        <taxon>Streptomyces</taxon>
    </lineage>
</organism>
<evidence type="ECO:0000259" key="2">
    <source>
        <dbReference type="SMART" id="SM00458"/>
    </source>
</evidence>
<dbReference type="Pfam" id="PF00652">
    <property type="entry name" value="Ricin_B_lectin"/>
    <property type="match status" value="1"/>
</dbReference>
<protein>
    <submittedName>
        <fullName evidence="3">Ricin-type beta-trefoil lectin domain protein</fullName>
    </submittedName>
</protein>
<evidence type="ECO:0000256" key="1">
    <source>
        <dbReference type="SAM" id="SignalP"/>
    </source>
</evidence>
<dbReference type="AlphaFoldDB" id="A0AAU2H9Y0"/>
<reference evidence="3" key="1">
    <citation type="submission" date="2022-10" db="EMBL/GenBank/DDBJ databases">
        <title>The complete genomes of actinobacterial strains from the NBC collection.</title>
        <authorList>
            <person name="Joergensen T.S."/>
            <person name="Alvarez Arevalo M."/>
            <person name="Sterndorff E.B."/>
            <person name="Faurdal D."/>
            <person name="Vuksanovic O."/>
            <person name="Mourched A.-S."/>
            <person name="Charusanti P."/>
            <person name="Shaw S."/>
            <person name="Blin K."/>
            <person name="Weber T."/>
        </authorList>
    </citation>
    <scope>NUCLEOTIDE SEQUENCE</scope>
    <source>
        <strain evidence="3">NBC_00060</strain>
    </source>
</reference>